<reference evidence="2 3" key="1">
    <citation type="submission" date="2019-02" db="EMBL/GenBank/DDBJ databases">
        <title>Genome sequencing of the rare red list fungi Hericium alpestre (H. flagellum).</title>
        <authorList>
            <person name="Buettner E."/>
            <person name="Kellner H."/>
        </authorList>
    </citation>
    <scope>NUCLEOTIDE SEQUENCE [LARGE SCALE GENOMIC DNA]</scope>
    <source>
        <strain evidence="2 3">DSM 108284</strain>
    </source>
</reference>
<dbReference type="CDD" id="cd01650">
    <property type="entry name" value="RT_nLTR_like"/>
    <property type="match status" value="1"/>
</dbReference>
<dbReference type="OrthoDB" id="3049395at2759"/>
<dbReference type="CDD" id="cd09280">
    <property type="entry name" value="RNase_HI_eukaryote_like"/>
    <property type="match status" value="1"/>
</dbReference>
<name>A0A4Y9ZKD3_9AGAM</name>
<keyword evidence="3" id="KW-1185">Reference proteome</keyword>
<sequence>MAFGSGVNVTIVCLNVHGDLLLKLCMPAFVSWAFSHDILVLQETHLVPEQHDSLPYLASHSCLPFSRPASSHFCSQGGGVLVFVHHGLPFHVRPDFCEPDLTVVNFDSFLLIAAYVPLPSSPWHAHSLVSPFSHFEEVVSSCAASMRPLLVLGDLNACIGLSSPALGAARRSADHVLNTRGRHLLALCHSALLTVLNGSPTYDCSASCGSFTSFQPLGRVLVDYALLSSAAHPLLHAFSVPLQVSPWSDHAPLHLTLALPLSELRRPLPTRCSLDTSFLLPPSDLDALFRGTIAATCSLAEALAALYGPCLHDSASLHVYTDGSAVSDGTNAMRADAGVLWGLDSPRNASLRIPGLQTNNRGELYAVLAALDGAPPHRSLVLSTDSQYVIHSLCHWAADLAQSSWQCVNANLISACVTWLQSRCCPTNFVWIKGHVGNILHNACDALTFAGMQLPPVVPDMPALLLPTACDHPCTIRPLLQKAFTALPRQSVPRATTAGLVVPWVDPHAAAHRGRARFRQQQQDNLQHLVACESDATFWCLICDWTDTKARPLQVPLAALREVFVGCMNPPRELPAPWNAATYLWTRRLCRALPPVTRVAGNATSRRLHQPFSEDDVAAGKHHLCRHRADSAAGFDGTAYSDLMAIPNNVLSDLCRTCIAKGDVPHEWLLTYIVAILKHGRPARDPESYHVIGLESCFLKFLTLLIEFRFRTWAEESDMLPASQNGFCHGFHTNNNAFVLRCAIDVARCQCHPLYTVFVDLMNAFPSTDHPALWLKLFALGAGGPLFDFMRVLYSRMQYVVRADGTFSAPFMSGHGILAGDSASPMFWLLFMADLRLSDDPADISLNGVYVSHLEHADDIVLFSTSPAALQRKLNMLALWCSINFLAINLRKSIGMVFGCLPPRLPVLYINGSALCWTSEYTYVGVSFCSTKCNIFAPHYSSKAHQAKSLASAMFGLDGLIGSLPA</sequence>
<protein>
    <recommendedName>
        <fullName evidence="1">RNase H type-1 domain-containing protein</fullName>
    </recommendedName>
</protein>
<dbReference type="SUPFAM" id="SSF53098">
    <property type="entry name" value="Ribonuclease H-like"/>
    <property type="match status" value="1"/>
</dbReference>
<dbReference type="Pfam" id="PF00075">
    <property type="entry name" value="RNase_H"/>
    <property type="match status" value="1"/>
</dbReference>
<dbReference type="Proteomes" id="UP000298061">
    <property type="component" value="Unassembled WGS sequence"/>
</dbReference>
<comment type="caution">
    <text evidence="2">The sequence shown here is derived from an EMBL/GenBank/DDBJ whole genome shotgun (WGS) entry which is preliminary data.</text>
</comment>
<dbReference type="Gene3D" id="3.60.10.10">
    <property type="entry name" value="Endonuclease/exonuclease/phosphatase"/>
    <property type="match status" value="1"/>
</dbReference>
<dbReference type="InterPro" id="IPR036397">
    <property type="entry name" value="RNaseH_sf"/>
</dbReference>
<dbReference type="PROSITE" id="PS50879">
    <property type="entry name" value="RNASE_H_1"/>
    <property type="match status" value="1"/>
</dbReference>
<feature type="domain" description="RNase H type-1" evidence="1">
    <location>
        <begin position="313"/>
        <end position="453"/>
    </location>
</feature>
<dbReference type="SUPFAM" id="SSF56219">
    <property type="entry name" value="DNase I-like"/>
    <property type="match status" value="1"/>
</dbReference>
<evidence type="ECO:0000313" key="2">
    <source>
        <dbReference type="EMBL" id="TFY75202.1"/>
    </source>
</evidence>
<dbReference type="Pfam" id="PF00078">
    <property type="entry name" value="RVT_1"/>
    <property type="match status" value="1"/>
</dbReference>
<dbReference type="InterPro" id="IPR012337">
    <property type="entry name" value="RNaseH-like_sf"/>
</dbReference>
<dbReference type="PANTHER" id="PTHR47027:SF20">
    <property type="entry name" value="REVERSE TRANSCRIPTASE-LIKE PROTEIN WITH RNA-DIRECTED DNA POLYMERASE DOMAIN"/>
    <property type="match status" value="1"/>
</dbReference>
<gene>
    <name evidence="2" type="ORF">EWM64_g8810</name>
</gene>
<dbReference type="PANTHER" id="PTHR47027">
    <property type="entry name" value="REVERSE TRANSCRIPTASE DOMAIN-CONTAINING PROTEIN"/>
    <property type="match status" value="1"/>
</dbReference>
<organism evidence="2 3">
    <name type="scientific">Hericium alpestre</name>
    <dbReference type="NCBI Taxonomy" id="135208"/>
    <lineage>
        <taxon>Eukaryota</taxon>
        <taxon>Fungi</taxon>
        <taxon>Dikarya</taxon>
        <taxon>Basidiomycota</taxon>
        <taxon>Agaricomycotina</taxon>
        <taxon>Agaricomycetes</taxon>
        <taxon>Russulales</taxon>
        <taxon>Hericiaceae</taxon>
        <taxon>Hericium</taxon>
    </lineage>
</organism>
<evidence type="ECO:0000259" key="1">
    <source>
        <dbReference type="PROSITE" id="PS50879"/>
    </source>
</evidence>
<dbReference type="AlphaFoldDB" id="A0A4Y9ZKD3"/>
<dbReference type="EMBL" id="SFCI01001677">
    <property type="protein sequence ID" value="TFY75202.1"/>
    <property type="molecule type" value="Genomic_DNA"/>
</dbReference>
<dbReference type="InterPro" id="IPR036691">
    <property type="entry name" value="Endo/exonu/phosph_ase_sf"/>
</dbReference>
<dbReference type="Pfam" id="PF03372">
    <property type="entry name" value="Exo_endo_phos"/>
    <property type="match status" value="1"/>
</dbReference>
<dbReference type="GO" id="GO:0004523">
    <property type="term" value="F:RNA-DNA hybrid ribonuclease activity"/>
    <property type="evidence" value="ECO:0007669"/>
    <property type="project" value="InterPro"/>
</dbReference>
<evidence type="ECO:0000313" key="3">
    <source>
        <dbReference type="Proteomes" id="UP000298061"/>
    </source>
</evidence>
<dbReference type="STRING" id="135208.A0A4Y9ZKD3"/>
<accession>A0A4Y9ZKD3</accession>
<dbReference type="InterPro" id="IPR005135">
    <property type="entry name" value="Endo/exonuclease/phosphatase"/>
</dbReference>
<dbReference type="GO" id="GO:0003676">
    <property type="term" value="F:nucleic acid binding"/>
    <property type="evidence" value="ECO:0007669"/>
    <property type="project" value="InterPro"/>
</dbReference>
<dbReference type="InterPro" id="IPR002156">
    <property type="entry name" value="RNaseH_domain"/>
</dbReference>
<dbReference type="InterPro" id="IPR000477">
    <property type="entry name" value="RT_dom"/>
</dbReference>
<proteinExistence type="predicted"/>
<dbReference type="Gene3D" id="3.30.420.10">
    <property type="entry name" value="Ribonuclease H-like superfamily/Ribonuclease H"/>
    <property type="match status" value="1"/>
</dbReference>